<name>A0A392VP42_9FABA</name>
<protein>
    <submittedName>
        <fullName evidence="1">Uncharacterized protein</fullName>
    </submittedName>
</protein>
<evidence type="ECO:0000313" key="2">
    <source>
        <dbReference type="Proteomes" id="UP000265520"/>
    </source>
</evidence>
<accession>A0A392VP42</accession>
<comment type="caution">
    <text evidence="1">The sequence shown here is derived from an EMBL/GenBank/DDBJ whole genome shotgun (WGS) entry which is preliminary data.</text>
</comment>
<dbReference type="EMBL" id="LXQA011236871">
    <property type="protein sequence ID" value="MCI90168.1"/>
    <property type="molecule type" value="Genomic_DNA"/>
</dbReference>
<evidence type="ECO:0000313" key="1">
    <source>
        <dbReference type="EMBL" id="MCI90168.1"/>
    </source>
</evidence>
<proteinExistence type="predicted"/>
<organism evidence="1 2">
    <name type="scientific">Trifolium medium</name>
    <dbReference type="NCBI Taxonomy" id="97028"/>
    <lineage>
        <taxon>Eukaryota</taxon>
        <taxon>Viridiplantae</taxon>
        <taxon>Streptophyta</taxon>
        <taxon>Embryophyta</taxon>
        <taxon>Tracheophyta</taxon>
        <taxon>Spermatophyta</taxon>
        <taxon>Magnoliopsida</taxon>
        <taxon>eudicotyledons</taxon>
        <taxon>Gunneridae</taxon>
        <taxon>Pentapetalae</taxon>
        <taxon>rosids</taxon>
        <taxon>fabids</taxon>
        <taxon>Fabales</taxon>
        <taxon>Fabaceae</taxon>
        <taxon>Papilionoideae</taxon>
        <taxon>50 kb inversion clade</taxon>
        <taxon>NPAAA clade</taxon>
        <taxon>Hologalegina</taxon>
        <taxon>IRL clade</taxon>
        <taxon>Trifolieae</taxon>
        <taxon>Trifolium</taxon>
    </lineage>
</organism>
<sequence>PDTAFVPSSPSSIT</sequence>
<keyword evidence="2" id="KW-1185">Reference proteome</keyword>
<feature type="non-terminal residue" evidence="1">
    <location>
        <position position="1"/>
    </location>
</feature>
<dbReference type="Proteomes" id="UP000265520">
    <property type="component" value="Unassembled WGS sequence"/>
</dbReference>
<reference evidence="1 2" key="1">
    <citation type="journal article" date="2018" name="Front. Plant Sci.">
        <title>Red Clover (Trifolium pratense) and Zigzag Clover (T. medium) - A Picture of Genomic Similarities and Differences.</title>
        <authorList>
            <person name="Dluhosova J."/>
            <person name="Istvanek J."/>
            <person name="Nedelnik J."/>
            <person name="Repkova J."/>
        </authorList>
    </citation>
    <scope>NUCLEOTIDE SEQUENCE [LARGE SCALE GENOMIC DNA]</scope>
    <source>
        <strain evidence="2">cv. 10/8</strain>
        <tissue evidence="1">Leaf</tissue>
    </source>
</reference>